<dbReference type="GO" id="GO:0031297">
    <property type="term" value="P:replication fork processing"/>
    <property type="evidence" value="ECO:0007669"/>
    <property type="project" value="TreeGrafter"/>
</dbReference>
<proteinExistence type="inferred from homology"/>
<feature type="compositionally biased region" description="Polar residues" evidence="7">
    <location>
        <begin position="1"/>
        <end position="10"/>
    </location>
</feature>
<dbReference type="Gene3D" id="1.10.20.10">
    <property type="entry name" value="Histone, subunit A"/>
    <property type="match status" value="1"/>
</dbReference>
<name>A0A9P4SIX1_9PEZI</name>
<keyword evidence="4" id="KW-0238">DNA-binding</keyword>
<comment type="similarity">
    <text evidence="2">Belongs to the CENP-X/MHF2 family.</text>
</comment>
<dbReference type="GO" id="GO:0000712">
    <property type="term" value="P:resolution of meiotic recombination intermediates"/>
    <property type="evidence" value="ECO:0007669"/>
    <property type="project" value="TreeGrafter"/>
</dbReference>
<evidence type="ECO:0000256" key="4">
    <source>
        <dbReference type="ARBA" id="ARBA00023125"/>
    </source>
</evidence>
<dbReference type="GO" id="GO:0071821">
    <property type="term" value="C:FANCM-MHF complex"/>
    <property type="evidence" value="ECO:0007669"/>
    <property type="project" value="TreeGrafter"/>
</dbReference>
<accession>A0A9P4SIX1</accession>
<evidence type="ECO:0000256" key="2">
    <source>
        <dbReference type="ARBA" id="ARBA00009359"/>
    </source>
</evidence>
<dbReference type="PANTHER" id="PTHR28680:SF1">
    <property type="entry name" value="CENTROMERE PROTEIN X"/>
    <property type="match status" value="1"/>
</dbReference>
<dbReference type="InterPro" id="IPR009072">
    <property type="entry name" value="Histone-fold"/>
</dbReference>
<feature type="compositionally biased region" description="Basic and acidic residues" evidence="7">
    <location>
        <begin position="42"/>
        <end position="53"/>
    </location>
</feature>
<dbReference type="EMBL" id="MU006089">
    <property type="protein sequence ID" value="KAF2843518.1"/>
    <property type="molecule type" value="Genomic_DNA"/>
</dbReference>
<feature type="region of interest" description="Disordered" evidence="7">
    <location>
        <begin position="1"/>
        <end position="118"/>
    </location>
</feature>
<evidence type="ECO:0000256" key="3">
    <source>
        <dbReference type="ARBA" id="ARBA00022763"/>
    </source>
</evidence>
<protein>
    <recommendedName>
        <fullName evidence="10">Centromere protein X</fullName>
    </recommendedName>
</protein>
<dbReference type="CDD" id="cd22921">
    <property type="entry name" value="HFD_CENP-X"/>
    <property type="match status" value="1"/>
</dbReference>
<dbReference type="GO" id="GO:0046982">
    <property type="term" value="F:protein heterodimerization activity"/>
    <property type="evidence" value="ECO:0007669"/>
    <property type="project" value="InterPro"/>
</dbReference>
<dbReference type="PANTHER" id="PTHR28680">
    <property type="entry name" value="CENTROMERE PROTEIN X"/>
    <property type="match status" value="1"/>
</dbReference>
<evidence type="ECO:0000313" key="9">
    <source>
        <dbReference type="Proteomes" id="UP000799429"/>
    </source>
</evidence>
<keyword evidence="3" id="KW-0227">DNA damage</keyword>
<keyword evidence="5" id="KW-0234">DNA repair</keyword>
<feature type="compositionally biased region" description="Acidic residues" evidence="7">
    <location>
        <begin position="77"/>
        <end position="95"/>
    </location>
</feature>
<evidence type="ECO:0000256" key="5">
    <source>
        <dbReference type="ARBA" id="ARBA00023204"/>
    </source>
</evidence>
<dbReference type="AlphaFoldDB" id="A0A9P4SIX1"/>
<organism evidence="8 9">
    <name type="scientific">Patellaria atrata CBS 101060</name>
    <dbReference type="NCBI Taxonomy" id="1346257"/>
    <lineage>
        <taxon>Eukaryota</taxon>
        <taxon>Fungi</taxon>
        <taxon>Dikarya</taxon>
        <taxon>Ascomycota</taxon>
        <taxon>Pezizomycotina</taxon>
        <taxon>Dothideomycetes</taxon>
        <taxon>Dothideomycetes incertae sedis</taxon>
        <taxon>Patellariales</taxon>
        <taxon>Patellariaceae</taxon>
        <taxon>Patellaria</taxon>
    </lineage>
</organism>
<gene>
    <name evidence="8" type="ORF">M501DRAFT_1012862</name>
</gene>
<evidence type="ECO:0000256" key="6">
    <source>
        <dbReference type="ARBA" id="ARBA00023242"/>
    </source>
</evidence>
<evidence type="ECO:0000313" key="8">
    <source>
        <dbReference type="EMBL" id="KAF2843518.1"/>
    </source>
</evidence>
<dbReference type="GO" id="GO:0003677">
    <property type="term" value="F:DNA binding"/>
    <property type="evidence" value="ECO:0007669"/>
    <property type="project" value="UniProtKB-KW"/>
</dbReference>
<dbReference type="InterPro" id="IPR018552">
    <property type="entry name" value="CENP-X"/>
</dbReference>
<dbReference type="GO" id="GO:0051382">
    <property type="term" value="P:kinetochore assembly"/>
    <property type="evidence" value="ECO:0007669"/>
    <property type="project" value="InterPro"/>
</dbReference>
<keyword evidence="9" id="KW-1185">Reference proteome</keyword>
<comment type="subcellular location">
    <subcellularLocation>
        <location evidence="1">Nucleus</location>
    </subcellularLocation>
</comment>
<reference evidence="8" key="1">
    <citation type="journal article" date="2020" name="Stud. Mycol.">
        <title>101 Dothideomycetes genomes: a test case for predicting lifestyles and emergence of pathogens.</title>
        <authorList>
            <person name="Haridas S."/>
            <person name="Albert R."/>
            <person name="Binder M."/>
            <person name="Bloem J."/>
            <person name="Labutti K."/>
            <person name="Salamov A."/>
            <person name="Andreopoulos B."/>
            <person name="Baker S."/>
            <person name="Barry K."/>
            <person name="Bills G."/>
            <person name="Bluhm B."/>
            <person name="Cannon C."/>
            <person name="Castanera R."/>
            <person name="Culley D."/>
            <person name="Daum C."/>
            <person name="Ezra D."/>
            <person name="Gonzalez J."/>
            <person name="Henrissat B."/>
            <person name="Kuo A."/>
            <person name="Liang C."/>
            <person name="Lipzen A."/>
            <person name="Lutzoni F."/>
            <person name="Magnuson J."/>
            <person name="Mondo S."/>
            <person name="Nolan M."/>
            <person name="Ohm R."/>
            <person name="Pangilinan J."/>
            <person name="Park H.-J."/>
            <person name="Ramirez L."/>
            <person name="Alfaro M."/>
            <person name="Sun H."/>
            <person name="Tritt A."/>
            <person name="Yoshinaga Y."/>
            <person name="Zwiers L.-H."/>
            <person name="Turgeon B."/>
            <person name="Goodwin S."/>
            <person name="Spatafora J."/>
            <person name="Crous P."/>
            <person name="Grigoriev I."/>
        </authorList>
    </citation>
    <scope>NUCLEOTIDE SEQUENCE</scope>
    <source>
        <strain evidence="8">CBS 101060</strain>
    </source>
</reference>
<sequence length="191" mass="20965">MALERTSSNLSKRKQPPFKPPRPTKVVEGTGSVTKPRGRPRKAPDSNAKEPAAKKSRPAPNRSGFKPATATIISSSEELDSEDQSDPAEESDQDDAGSVRESPVAGRVTSPEPEAPAIPPALLTKLLYENFEDKDMRISKEAMQVVRKYMETFVKEALARAAFEREDDGIGDGFLQVEDLEKLAPQLLLDF</sequence>
<keyword evidence="6" id="KW-0539">Nucleus</keyword>
<comment type="caution">
    <text evidence="8">The sequence shown here is derived from an EMBL/GenBank/DDBJ whole genome shotgun (WGS) entry which is preliminary data.</text>
</comment>
<evidence type="ECO:0000256" key="7">
    <source>
        <dbReference type="SAM" id="MobiDB-lite"/>
    </source>
</evidence>
<dbReference type="Proteomes" id="UP000799429">
    <property type="component" value="Unassembled WGS sequence"/>
</dbReference>
<evidence type="ECO:0008006" key="10">
    <source>
        <dbReference type="Google" id="ProtNLM"/>
    </source>
</evidence>
<dbReference type="GO" id="GO:0006281">
    <property type="term" value="P:DNA repair"/>
    <property type="evidence" value="ECO:0007669"/>
    <property type="project" value="UniProtKB-KW"/>
</dbReference>
<dbReference type="Pfam" id="PF09415">
    <property type="entry name" value="CENP-X"/>
    <property type="match status" value="1"/>
</dbReference>
<dbReference type="OrthoDB" id="2500381at2759"/>
<evidence type="ECO:0000256" key="1">
    <source>
        <dbReference type="ARBA" id="ARBA00004123"/>
    </source>
</evidence>